<dbReference type="Pfam" id="PF12765">
    <property type="entry name" value="Cohesin_HEAT"/>
    <property type="match status" value="1"/>
</dbReference>
<dbReference type="STRING" id="329884.A0A4U0WN27"/>
<evidence type="ECO:0000256" key="5">
    <source>
        <dbReference type="ARBA" id="ARBA00023306"/>
    </source>
</evidence>
<dbReference type="PANTHER" id="PTHR21704:SF18">
    <property type="entry name" value="NIPPED-B-LIKE PROTEIN"/>
    <property type="match status" value="1"/>
</dbReference>
<dbReference type="InterPro" id="IPR016024">
    <property type="entry name" value="ARM-type_fold"/>
</dbReference>
<feature type="compositionally biased region" description="Basic residues" evidence="7">
    <location>
        <begin position="1794"/>
        <end position="1808"/>
    </location>
</feature>
<dbReference type="GO" id="GO:0003682">
    <property type="term" value="F:chromatin binding"/>
    <property type="evidence" value="ECO:0007669"/>
    <property type="project" value="TreeGrafter"/>
</dbReference>
<evidence type="ECO:0000256" key="6">
    <source>
        <dbReference type="RuleBase" id="RU364107"/>
    </source>
</evidence>
<comment type="subcellular location">
    <subcellularLocation>
        <location evidence="1 6">Nucleus</location>
    </subcellularLocation>
</comment>
<dbReference type="GO" id="GO:0140588">
    <property type="term" value="P:chromatin looping"/>
    <property type="evidence" value="ECO:0007669"/>
    <property type="project" value="InterPro"/>
</dbReference>
<feature type="compositionally biased region" description="Acidic residues" evidence="7">
    <location>
        <begin position="624"/>
        <end position="642"/>
    </location>
</feature>
<dbReference type="OrthoDB" id="418242at2759"/>
<feature type="compositionally biased region" description="Polar residues" evidence="7">
    <location>
        <begin position="1"/>
        <end position="15"/>
    </location>
</feature>
<feature type="region of interest" description="Disordered" evidence="7">
    <location>
        <begin position="608"/>
        <end position="645"/>
    </location>
</feature>
<evidence type="ECO:0000256" key="7">
    <source>
        <dbReference type="SAM" id="MobiDB-lite"/>
    </source>
</evidence>
<dbReference type="GO" id="GO:1990414">
    <property type="term" value="P:replication-born double-strand break repair via sister chromatid exchange"/>
    <property type="evidence" value="ECO:0007669"/>
    <property type="project" value="TreeGrafter"/>
</dbReference>
<dbReference type="GO" id="GO:0010468">
    <property type="term" value="P:regulation of gene expression"/>
    <property type="evidence" value="ECO:0007669"/>
    <property type="project" value="InterPro"/>
</dbReference>
<dbReference type="PANTHER" id="PTHR21704">
    <property type="entry name" value="NIPPED-B-LIKE PROTEIN DELANGIN SCC2-RELATED"/>
    <property type="match status" value="1"/>
</dbReference>
<feature type="domain" description="Sister chromatid cohesion C-terminal" evidence="8">
    <location>
        <begin position="1417"/>
        <end position="1601"/>
    </location>
</feature>
<evidence type="ECO:0000256" key="1">
    <source>
        <dbReference type="ARBA" id="ARBA00004123"/>
    </source>
</evidence>
<dbReference type="GO" id="GO:0061775">
    <property type="term" value="F:cohesin loader activity"/>
    <property type="evidence" value="ECO:0007669"/>
    <property type="project" value="InterPro"/>
</dbReference>
<dbReference type="InterPro" id="IPR033031">
    <property type="entry name" value="Scc2/Nipped-B"/>
</dbReference>
<comment type="caution">
    <text evidence="9">The sequence shown here is derived from an EMBL/GenBank/DDBJ whole genome shotgun (WGS) entry which is preliminary data.</text>
</comment>
<feature type="region of interest" description="Disordered" evidence="7">
    <location>
        <begin position="124"/>
        <end position="146"/>
    </location>
</feature>
<evidence type="ECO:0000256" key="3">
    <source>
        <dbReference type="ARBA" id="ARBA00022737"/>
    </source>
</evidence>
<dbReference type="InterPro" id="IPR011989">
    <property type="entry name" value="ARM-like"/>
</dbReference>
<dbReference type="Pfam" id="PF12830">
    <property type="entry name" value="Nipped-B_C"/>
    <property type="match status" value="1"/>
</dbReference>
<keyword evidence="3 6" id="KW-0677">Repeat</keyword>
<name>A0A4U0WN27_9PEZI</name>
<feature type="region of interest" description="Disordered" evidence="7">
    <location>
        <begin position="1746"/>
        <end position="1821"/>
    </location>
</feature>
<protein>
    <recommendedName>
        <fullName evidence="6">Sister chromatid cohesion protein</fullName>
    </recommendedName>
</protein>
<dbReference type="GO" id="GO:0034087">
    <property type="term" value="P:establishment of mitotic sister chromatid cohesion"/>
    <property type="evidence" value="ECO:0007669"/>
    <property type="project" value="TreeGrafter"/>
</dbReference>
<dbReference type="CDD" id="cd23958">
    <property type="entry name" value="SCC2"/>
    <property type="match status" value="1"/>
</dbReference>
<accession>A0A4U0WN27</accession>
<evidence type="ECO:0000256" key="4">
    <source>
        <dbReference type="ARBA" id="ARBA00023242"/>
    </source>
</evidence>
<keyword evidence="10" id="KW-1185">Reference proteome</keyword>
<dbReference type="GO" id="GO:0071169">
    <property type="term" value="P:establishment of protein localization to chromatin"/>
    <property type="evidence" value="ECO:0007669"/>
    <property type="project" value="TreeGrafter"/>
</dbReference>
<dbReference type="EMBL" id="NAJQ01000813">
    <property type="protein sequence ID" value="TKA64654.1"/>
    <property type="molecule type" value="Genomic_DNA"/>
</dbReference>
<sequence>MNGQPQCNGRSDQTNSISALGSGSGAIRVPTVYEALPYTPFSSIVHFSPADSIPPPFAISTPSPSYFGDTPEVVNAKQTLAQLSAGASSAEHASERCQQTLRDVQKLLDPQSLTQFKFKVTKRSLQSRDTVRAEQPNGTSPSRLSPFAKMVFDNTDVSYRYLTPESPEPQAGPQVNGHDNIKGVLPTLNLPTPQSRATPAEYVPNGHITQPHELPPSGSQSSRLQAVVVRNSLTLSQRAEYQYIAEADNTTGAPDATPSRTRDSAYVNAHRSVSVDQKQKGDLAVQSLQVLLSGILDAEDRMQSEGPDAVSAQVLALLTTREAEDGVKLVLQSQAQSRLDSSVQKVVGSGKLESIDVDSLIRAQKLCESAVSEVETLSLQVGEEWSEQDAEEWVQRISLAERGITAARTLMRIMGAGAHIKELQFEDYLRAVLSAIRSVLETCVVPVVEDRASKHEKIRGVKEEAPSNQSFIMASLHKTHLQTLMHATTKTLRTLGDFLVKSELDESSLSGVESFCTLLIFTENASTERDSVLGIQDFETTRRCAMDVLAKDFSKYTLQRQSILDALLMSLDKLPAAKQSARQYRLPNSKPIQLVSALLMRLVQTSATHADESTKGNTKAVEDDHSDADAESESADEAENDEDVVKVAPKKQTHVQTGDLLSIVKPLHDAAQSNASYIVKILLQRAVSSSKSSDEPYRKLLDIFTEDFLNVLSSSDWPSAEMLLRTLVSHLIGMVEGPKSSSPARTLGLELLGTIATGILDLQSTARNAARSLDFDDSDIGKHLAGLVEQLETGDVENSSLVAFDGPYRSVVQYLQDRDLTDAQLRSAQGYHIMQWAFLLCGGREGSVDSESGGTPKPSKDLQSKLRNMTLDLHWLEDNHDHPTISTPQGRLAAVVVTLSSKLCKAFNRILSVLLTAMSSEQPKVKSRALKSVVSLLEKDATILDRNAYVLNSIFRCANDASPLVRDSALMLIADCVRLRPQLDETVYGRVIERTRDASTGVRKRAMKFLKDLYLGNESVNMRTAIADAVIVRMQDSEETVHELARQIMEEIWFLPFLGRKLDGDDAVDAKLQYSAQVSLLIQTVEASEATGPVLEGLIKQLTTKSKTPAAHKAVCRNLVRVLSDGIIDATDIAGSPEQGPILRCLAVFARACPTVFTAAQLERLEPYTQNLAKQDDLEVYRSAIVILRHVMPHQSTLNDAFLQKLQTALLSSVPKLPKSELHVVVPCLWTIDSMLGNRDRLVNYVISALRGVYAMRSTNFAGEPQTVSKASRLMVIVGHFGKACDFEGHLAKFKESFAWHKGGSVAGLLVDVLCPFTSPNQPLSIRQPGLEAVCMVCQSSPKLLLRQDVVNAFETVFRDHDASLEEILLIGLEGFFSAGELNEASGDAPELGSGVASGNERLGKTYVATDQDGASTSIARRFLPQILRIALSADAELSFVASKIIVSVNRQGLVHPKESGPALVALETCPNAAIANMAYIEHKAQHTKHESFFDKEYMRAVQQVFEYQRDVIGSTAGYIGQPPASKMHLLWDVLKSGKAQVRKKFLSNLAGKLDFDLAMLDVANAIPTHLSFVRFCTENMALFDYERVDEVMHLLVAMEKTFSATGTSVAQIIESEVLQLHVGELDTQAAADATSETLRPEPSRPVLDPGRLLQLAVAAQICSLIWEARSFIRRLWNMKKYLDKPKSAAKESDRMAARVTNAAFLTDAYLTSVADIMGANASPNAQRQTCASFVELISTNEVKVRSEAEEDAELENGYDTPSEGASRKSPSLPPSGGGRGRKRKSVASANATPRKRGRPSTGRRKSGSVKVDEDGDGGWD</sequence>
<dbReference type="InterPro" id="IPR024986">
    <property type="entry name" value="Nipped-B_C"/>
</dbReference>
<proteinExistence type="inferred from homology"/>
<evidence type="ECO:0000313" key="9">
    <source>
        <dbReference type="EMBL" id="TKA64654.1"/>
    </source>
</evidence>
<evidence type="ECO:0000256" key="2">
    <source>
        <dbReference type="ARBA" id="ARBA00009252"/>
    </source>
</evidence>
<keyword evidence="5 6" id="KW-0131">Cell cycle</keyword>
<dbReference type="SUPFAM" id="SSF48371">
    <property type="entry name" value="ARM repeat"/>
    <property type="match status" value="1"/>
</dbReference>
<gene>
    <name evidence="9" type="ORF">B0A55_10510</name>
</gene>
<feature type="region of interest" description="Disordered" evidence="7">
    <location>
        <begin position="1"/>
        <end position="21"/>
    </location>
</feature>
<keyword evidence="4 6" id="KW-0539">Nucleus</keyword>
<dbReference type="GO" id="GO:0090694">
    <property type="term" value="C:Scc2-Scc4 cohesin loading complex"/>
    <property type="evidence" value="ECO:0007669"/>
    <property type="project" value="TreeGrafter"/>
</dbReference>
<evidence type="ECO:0000313" key="10">
    <source>
        <dbReference type="Proteomes" id="UP000309340"/>
    </source>
</evidence>
<evidence type="ECO:0000259" key="8">
    <source>
        <dbReference type="Pfam" id="PF12830"/>
    </source>
</evidence>
<organism evidence="9 10">
    <name type="scientific">Friedmanniomyces simplex</name>
    <dbReference type="NCBI Taxonomy" id="329884"/>
    <lineage>
        <taxon>Eukaryota</taxon>
        <taxon>Fungi</taxon>
        <taxon>Dikarya</taxon>
        <taxon>Ascomycota</taxon>
        <taxon>Pezizomycotina</taxon>
        <taxon>Dothideomycetes</taxon>
        <taxon>Dothideomycetidae</taxon>
        <taxon>Mycosphaerellales</taxon>
        <taxon>Teratosphaeriaceae</taxon>
        <taxon>Friedmanniomyces</taxon>
    </lineage>
</organism>
<reference evidence="9 10" key="1">
    <citation type="submission" date="2017-03" db="EMBL/GenBank/DDBJ databases">
        <title>Genomes of endolithic fungi from Antarctica.</title>
        <authorList>
            <person name="Coleine C."/>
            <person name="Masonjones S."/>
            <person name="Stajich J.E."/>
        </authorList>
    </citation>
    <scope>NUCLEOTIDE SEQUENCE [LARGE SCALE GENOMIC DNA]</scope>
    <source>
        <strain evidence="9 10">CCFEE 5184</strain>
    </source>
</reference>
<comment type="similarity">
    <text evidence="2 6">Belongs to the SCC2/Nipped-B family.</text>
</comment>
<dbReference type="InterPro" id="IPR026003">
    <property type="entry name" value="Cohesin_HEAT"/>
</dbReference>
<dbReference type="Proteomes" id="UP000309340">
    <property type="component" value="Unassembled WGS sequence"/>
</dbReference>
<dbReference type="Gene3D" id="1.25.10.10">
    <property type="entry name" value="Leucine-rich Repeat Variant"/>
    <property type="match status" value="1"/>
</dbReference>